<feature type="signal peptide" evidence="1">
    <location>
        <begin position="1"/>
        <end position="36"/>
    </location>
</feature>
<keyword evidence="1" id="KW-0732">Signal</keyword>
<dbReference type="KEGG" id="phr:C6569_03555"/>
<reference evidence="3 4" key="1">
    <citation type="submission" date="2018-03" db="EMBL/GenBank/DDBJ databases">
        <title>Genome sequencing of Phreatobacter sp.</title>
        <authorList>
            <person name="Kim S.-J."/>
            <person name="Heo J."/>
            <person name="Kwon S.-W."/>
        </authorList>
    </citation>
    <scope>NUCLEOTIDE SEQUENCE [LARGE SCALE GENOMIC DNA]</scope>
    <source>
        <strain evidence="3 4">S-12</strain>
    </source>
</reference>
<evidence type="ECO:0000313" key="3">
    <source>
        <dbReference type="EMBL" id="AVO44218.1"/>
    </source>
</evidence>
<gene>
    <name evidence="3" type="ORF">C6569_03555</name>
</gene>
<protein>
    <recommendedName>
        <fullName evidence="2">DUF2272 domain-containing protein</fullName>
    </recommendedName>
</protein>
<dbReference type="RefSeq" id="WP_106747548.1">
    <property type="nucleotide sequence ID" value="NZ_CP027668.1"/>
</dbReference>
<feature type="chain" id="PRO_5015664207" description="DUF2272 domain-containing protein" evidence="1">
    <location>
        <begin position="37"/>
        <end position="357"/>
    </location>
</feature>
<organism evidence="3 4">
    <name type="scientific">Phreatobacter cathodiphilus</name>
    <dbReference type="NCBI Taxonomy" id="1868589"/>
    <lineage>
        <taxon>Bacteria</taxon>
        <taxon>Pseudomonadati</taxon>
        <taxon>Pseudomonadota</taxon>
        <taxon>Alphaproteobacteria</taxon>
        <taxon>Hyphomicrobiales</taxon>
        <taxon>Phreatobacteraceae</taxon>
        <taxon>Phreatobacter</taxon>
    </lineage>
</organism>
<dbReference type="OrthoDB" id="3078754at2"/>
<dbReference type="AlphaFoldDB" id="A0A2S0N7U0"/>
<dbReference type="Proteomes" id="UP000237889">
    <property type="component" value="Chromosome"/>
</dbReference>
<feature type="domain" description="DUF2272" evidence="2">
    <location>
        <begin position="179"/>
        <end position="350"/>
    </location>
</feature>
<name>A0A2S0N7U0_9HYPH</name>
<keyword evidence="4" id="KW-1185">Reference proteome</keyword>
<proteinExistence type="predicted"/>
<dbReference type="Pfam" id="PF10030">
    <property type="entry name" value="DUF2272"/>
    <property type="match status" value="1"/>
</dbReference>
<evidence type="ECO:0000259" key="2">
    <source>
        <dbReference type="Pfam" id="PF10030"/>
    </source>
</evidence>
<dbReference type="EMBL" id="CP027668">
    <property type="protein sequence ID" value="AVO44218.1"/>
    <property type="molecule type" value="Genomic_DNA"/>
</dbReference>
<evidence type="ECO:0000256" key="1">
    <source>
        <dbReference type="SAM" id="SignalP"/>
    </source>
</evidence>
<dbReference type="InterPro" id="IPR019262">
    <property type="entry name" value="DUF2272"/>
</dbReference>
<evidence type="ECO:0000313" key="4">
    <source>
        <dbReference type="Proteomes" id="UP000237889"/>
    </source>
</evidence>
<sequence length="357" mass="37854">MTREDAQRRPRRRSHRRGGAALLLAGLLASSGPADAETAAFTAADRGRLDRLCRATGTAPPSPAALAVAGTAVREHEAFGGHVIAPGGALVRFGAVEADATRDEAAGRGAPWRQVMRYWETLGPLGDGPLQVRRFPRLAEDATAPGTGELVPLAEILARLRGTSLPEAEREALAQAAFRAAASDIPWSAAFVSHVVVTAGVSRLRFQAAMAHLDYVAEAARRSRDEAQGLSAGAFYRACDPRLTPLRPGDLLCLHRHDGPGDFAGLVPALAAGERPVWNLHCDVVVATDARRRLATLVGGNVLQSVARRELKTDRRGILARPRRGGACPAEGRIGPLCHPEAAPWFVVLQATDPVDP</sequence>
<accession>A0A2S0N7U0</accession>